<evidence type="ECO:0000256" key="1">
    <source>
        <dbReference type="ARBA" id="ARBA00006739"/>
    </source>
</evidence>
<organism evidence="5 6">
    <name type="scientific">Candidatus Curtissbacteria bacterium RIFCSPHIGHO2_01_FULL_40_12</name>
    <dbReference type="NCBI Taxonomy" id="1797710"/>
    <lineage>
        <taxon>Bacteria</taxon>
        <taxon>Candidatus Curtissiibacteriota</taxon>
    </lineage>
</organism>
<evidence type="ECO:0000313" key="5">
    <source>
        <dbReference type="EMBL" id="OGD88701.1"/>
    </source>
</evidence>
<protein>
    <recommendedName>
        <fullName evidence="4">Glycosyltransferase 2-like domain-containing protein</fullName>
    </recommendedName>
</protein>
<keyword evidence="2" id="KW-0328">Glycosyltransferase</keyword>
<evidence type="ECO:0000256" key="3">
    <source>
        <dbReference type="ARBA" id="ARBA00022679"/>
    </source>
</evidence>
<dbReference type="EMBL" id="MFAY01000029">
    <property type="protein sequence ID" value="OGD88701.1"/>
    <property type="molecule type" value="Genomic_DNA"/>
</dbReference>
<evidence type="ECO:0000259" key="4">
    <source>
        <dbReference type="Pfam" id="PF00535"/>
    </source>
</evidence>
<evidence type="ECO:0000256" key="2">
    <source>
        <dbReference type="ARBA" id="ARBA00022676"/>
    </source>
</evidence>
<comment type="similarity">
    <text evidence="1">Belongs to the glycosyltransferase 2 family.</text>
</comment>
<dbReference type="CDD" id="cd04179">
    <property type="entry name" value="DPM_DPG-synthase_like"/>
    <property type="match status" value="1"/>
</dbReference>
<dbReference type="Gene3D" id="3.90.550.10">
    <property type="entry name" value="Spore Coat Polysaccharide Biosynthesis Protein SpsA, Chain A"/>
    <property type="match status" value="1"/>
</dbReference>
<dbReference type="AlphaFoldDB" id="A0A1F5G9Z8"/>
<keyword evidence="3" id="KW-0808">Transferase</keyword>
<proteinExistence type="inferred from homology"/>
<dbReference type="PANTHER" id="PTHR43398">
    <property type="entry name" value="DOLICHOL-PHOSPHATE MANNOSYLTRANSFERASE SUBUNIT 1"/>
    <property type="match status" value="1"/>
</dbReference>
<dbReference type="GO" id="GO:0016020">
    <property type="term" value="C:membrane"/>
    <property type="evidence" value="ECO:0007669"/>
    <property type="project" value="GOC"/>
</dbReference>
<dbReference type="SUPFAM" id="SSF53448">
    <property type="entry name" value="Nucleotide-diphospho-sugar transferases"/>
    <property type="match status" value="1"/>
</dbReference>
<name>A0A1F5G9Z8_9BACT</name>
<dbReference type="Pfam" id="PF00535">
    <property type="entry name" value="Glycos_transf_2"/>
    <property type="match status" value="1"/>
</dbReference>
<dbReference type="PANTHER" id="PTHR43398:SF1">
    <property type="entry name" value="DOLICHOL-PHOSPHATE MANNOSYLTRANSFERASE SUBUNIT 1"/>
    <property type="match status" value="1"/>
</dbReference>
<gene>
    <name evidence="5" type="ORF">A2693_04515</name>
</gene>
<reference evidence="5 6" key="1">
    <citation type="journal article" date="2016" name="Nat. Commun.">
        <title>Thousands of microbial genomes shed light on interconnected biogeochemical processes in an aquifer system.</title>
        <authorList>
            <person name="Anantharaman K."/>
            <person name="Brown C.T."/>
            <person name="Hug L.A."/>
            <person name="Sharon I."/>
            <person name="Castelle C.J."/>
            <person name="Probst A.J."/>
            <person name="Thomas B.C."/>
            <person name="Singh A."/>
            <person name="Wilkins M.J."/>
            <person name="Karaoz U."/>
            <person name="Brodie E.L."/>
            <person name="Williams K.H."/>
            <person name="Hubbard S.S."/>
            <person name="Banfield J.F."/>
        </authorList>
    </citation>
    <scope>NUCLEOTIDE SEQUENCE [LARGE SCALE GENOMIC DNA]</scope>
</reference>
<dbReference type="InterPro" id="IPR001173">
    <property type="entry name" value="Glyco_trans_2-like"/>
</dbReference>
<sequence>MASNKDSSVKKSRISQYDLSIVMPVYNEGQLIGETIGKVESSIKYKHELLIIYDMDEDTSVPQVKKLQQKFSNVKLIKNIYGRGALNALKTGLTSAKSDAICVMMADLTDDPKVLNRMMEKFNQGFDVIAASRYMEGGQQIGGPVVKQILSRIAGISLHYLVGLPTHDATNSFRLYSKKFLQKTKIESDGGFELAIELTVKAHFNGFKVAEVPTTWTYLAKESRFYLKKWLPKYFKWYLWALSKKLHGFPKSN</sequence>
<dbReference type="InterPro" id="IPR029044">
    <property type="entry name" value="Nucleotide-diphossugar_trans"/>
</dbReference>
<dbReference type="GO" id="GO:0009247">
    <property type="term" value="P:glycolipid biosynthetic process"/>
    <property type="evidence" value="ECO:0007669"/>
    <property type="project" value="TreeGrafter"/>
</dbReference>
<dbReference type="InterPro" id="IPR039528">
    <property type="entry name" value="DPM1-like"/>
</dbReference>
<dbReference type="Proteomes" id="UP000178577">
    <property type="component" value="Unassembled WGS sequence"/>
</dbReference>
<comment type="caution">
    <text evidence="5">The sequence shown here is derived from an EMBL/GenBank/DDBJ whole genome shotgun (WGS) entry which is preliminary data.</text>
</comment>
<feature type="domain" description="Glycosyltransferase 2-like" evidence="4">
    <location>
        <begin position="20"/>
        <end position="183"/>
    </location>
</feature>
<dbReference type="GO" id="GO:0004582">
    <property type="term" value="F:dolichyl-phosphate beta-D-mannosyltransferase activity"/>
    <property type="evidence" value="ECO:0007669"/>
    <property type="project" value="InterPro"/>
</dbReference>
<evidence type="ECO:0000313" key="6">
    <source>
        <dbReference type="Proteomes" id="UP000178577"/>
    </source>
</evidence>
<accession>A0A1F5G9Z8</accession>